<dbReference type="AlphaFoldDB" id="A0A7I8VI55"/>
<dbReference type="PANTHER" id="PTHR10334">
    <property type="entry name" value="CYSTEINE-RICH SECRETORY PROTEIN-RELATED"/>
    <property type="match status" value="1"/>
</dbReference>
<dbReference type="PROSITE" id="PS01009">
    <property type="entry name" value="CRISP_1"/>
    <property type="match status" value="1"/>
</dbReference>
<proteinExistence type="predicted"/>
<reference evidence="2 3" key="1">
    <citation type="submission" date="2020-08" db="EMBL/GenBank/DDBJ databases">
        <authorList>
            <person name="Hejnol A."/>
        </authorList>
    </citation>
    <scope>NUCLEOTIDE SEQUENCE [LARGE SCALE GENOMIC DNA]</scope>
</reference>
<gene>
    <name evidence="2" type="ORF">DGYR_LOCUS3112</name>
</gene>
<dbReference type="FunFam" id="3.40.33.10:FF:000002">
    <property type="entry name" value="Golgi-associated plant pathogenesis-related protein 1"/>
    <property type="match status" value="1"/>
</dbReference>
<accession>A0A7I8VI55</accession>
<dbReference type="OrthoDB" id="337038at2759"/>
<evidence type="ECO:0000313" key="3">
    <source>
        <dbReference type="Proteomes" id="UP000549394"/>
    </source>
</evidence>
<dbReference type="InterPro" id="IPR001283">
    <property type="entry name" value="CRISP-related"/>
</dbReference>
<dbReference type="Proteomes" id="UP000549394">
    <property type="component" value="Unassembled WGS sequence"/>
</dbReference>
<dbReference type="Gene3D" id="3.40.33.10">
    <property type="entry name" value="CAP"/>
    <property type="match status" value="1"/>
</dbReference>
<feature type="domain" description="SCP" evidence="1">
    <location>
        <begin position="3"/>
        <end position="141"/>
    </location>
</feature>
<comment type="caution">
    <text evidence="2">The sequence shown here is derived from an EMBL/GenBank/DDBJ whole genome shotgun (WGS) entry which is preliminary data.</text>
</comment>
<evidence type="ECO:0000259" key="1">
    <source>
        <dbReference type="SMART" id="SM00198"/>
    </source>
</evidence>
<organism evidence="2 3">
    <name type="scientific">Dimorphilus gyrociliatus</name>
    <dbReference type="NCBI Taxonomy" id="2664684"/>
    <lineage>
        <taxon>Eukaryota</taxon>
        <taxon>Metazoa</taxon>
        <taxon>Spiralia</taxon>
        <taxon>Lophotrochozoa</taxon>
        <taxon>Annelida</taxon>
        <taxon>Polychaeta</taxon>
        <taxon>Polychaeta incertae sedis</taxon>
        <taxon>Dinophilidae</taxon>
        <taxon>Dimorphilus</taxon>
    </lineage>
</organism>
<dbReference type="Pfam" id="PF00188">
    <property type="entry name" value="CAP"/>
    <property type="match status" value="1"/>
</dbReference>
<dbReference type="PROSITE" id="PS01010">
    <property type="entry name" value="CRISP_2"/>
    <property type="match status" value="1"/>
</dbReference>
<dbReference type="InterPro" id="IPR034113">
    <property type="entry name" value="SCP_GAPR1-like"/>
</dbReference>
<keyword evidence="3" id="KW-1185">Reference proteome</keyword>
<name>A0A7I8VI55_9ANNE</name>
<evidence type="ECO:0000313" key="2">
    <source>
        <dbReference type="EMBL" id="CAD5114247.1"/>
    </source>
</evidence>
<dbReference type="CDD" id="cd05382">
    <property type="entry name" value="CAP_GAPR1-like"/>
    <property type="match status" value="1"/>
</dbReference>
<dbReference type="InterPro" id="IPR018244">
    <property type="entry name" value="Allrgn_V5/Tpx1_CS"/>
</dbReference>
<dbReference type="InterPro" id="IPR002413">
    <property type="entry name" value="V5_allergen-like"/>
</dbReference>
<dbReference type="PRINTS" id="PR00837">
    <property type="entry name" value="V5TPXLIKE"/>
</dbReference>
<dbReference type="InterPro" id="IPR014044">
    <property type="entry name" value="CAP_dom"/>
</dbReference>
<dbReference type="SMART" id="SM00198">
    <property type="entry name" value="SCP"/>
    <property type="match status" value="1"/>
</dbReference>
<dbReference type="EMBL" id="CAJFCJ010000005">
    <property type="protein sequence ID" value="CAD5114247.1"/>
    <property type="molecule type" value="Genomic_DNA"/>
</dbReference>
<dbReference type="PRINTS" id="PR00838">
    <property type="entry name" value="V5ALLERGEN"/>
</dbReference>
<sequence length="159" mass="18484">MDRFSAEVIKSHNKCRRQHNVAELRHSKDLSILAQKWADHLASINRPIHSNDTYKGEKLGENVARVWRSIGAEHTGQEVTKEWYSERTNYDFKLGKFTTGVGHFTQLIWKDSREIGVGKSLTRDGQIFVVCNYYPSGNIYGKFTENVFPPKYNFFTTFF</sequence>
<dbReference type="SUPFAM" id="SSF55797">
    <property type="entry name" value="PR-1-like"/>
    <property type="match status" value="1"/>
</dbReference>
<dbReference type="InterPro" id="IPR035940">
    <property type="entry name" value="CAP_sf"/>
</dbReference>
<dbReference type="GO" id="GO:0005576">
    <property type="term" value="C:extracellular region"/>
    <property type="evidence" value="ECO:0007669"/>
    <property type="project" value="InterPro"/>
</dbReference>
<protein>
    <recommendedName>
        <fullName evidence="1">SCP domain-containing protein</fullName>
    </recommendedName>
</protein>